<sequence length="460" mass="46827">MRAVRRLGVCTAVSLAVAGLSLPAAFAQSSPPTTPIPGPAEPGQPPASMPTPAPGPVVADAGTMVGIVRILPNTVPTDSILDDPDFESKLPKQSVAEAGMGRAIAQANSTAFFATERAVAEASPFGVSLLGKTPQTPVGLVQAALPDREQPTSANMQPPSSPADQLVKLNGLNGSVHARWSEKTGPCVSPIADARYSMGSASAVNALPEGLSLGGLLNGGKPAANGAGSLLRIPETAEAHSNVQLVNVPGQDRKAVQATSSLQLAGVRLFAGTPQEIQVDVVGSPRLTATATGDPSTSTVDYQVPVLRVSRGGQELGKLDAAHPNLDVPLPGLDQRVVDAGVIRLSAGELKKDVVGTEVRAAARLFDLQILRGHAVGLPTSLVQVSFGEQIARAAAPDGGVDCTTAPAPAAAAPAGTTPQAVERLALTSSGYYVVPLFWTGTALLLMGAIIIAVLPRRRA</sequence>
<evidence type="ECO:0000313" key="5">
    <source>
        <dbReference type="Proteomes" id="UP001210380"/>
    </source>
</evidence>
<organism evidence="4 5">
    <name type="scientific">Saccharopolyspora oryzae</name>
    <dbReference type="NCBI Taxonomy" id="2997343"/>
    <lineage>
        <taxon>Bacteria</taxon>
        <taxon>Bacillati</taxon>
        <taxon>Actinomycetota</taxon>
        <taxon>Actinomycetes</taxon>
        <taxon>Pseudonocardiales</taxon>
        <taxon>Pseudonocardiaceae</taxon>
        <taxon>Saccharopolyspora</taxon>
    </lineage>
</organism>
<evidence type="ECO:0000313" key="4">
    <source>
        <dbReference type="EMBL" id="MDA3624828.1"/>
    </source>
</evidence>
<dbReference type="EMBL" id="JAQGLA010000005">
    <property type="protein sequence ID" value="MDA3624828.1"/>
    <property type="molecule type" value="Genomic_DNA"/>
</dbReference>
<feature type="region of interest" description="Disordered" evidence="1">
    <location>
        <begin position="28"/>
        <end position="56"/>
    </location>
</feature>
<keyword evidence="5" id="KW-1185">Reference proteome</keyword>
<feature type="signal peptide" evidence="3">
    <location>
        <begin position="1"/>
        <end position="27"/>
    </location>
</feature>
<name>A0ABT4UTG1_9PSEU</name>
<feature type="compositionally biased region" description="Pro residues" evidence="1">
    <location>
        <begin position="32"/>
        <end position="55"/>
    </location>
</feature>
<accession>A0ABT4UTG1</accession>
<gene>
    <name evidence="4" type="ORF">OU415_05225</name>
</gene>
<evidence type="ECO:0000256" key="3">
    <source>
        <dbReference type="SAM" id="SignalP"/>
    </source>
</evidence>
<comment type="caution">
    <text evidence="4">The sequence shown here is derived from an EMBL/GenBank/DDBJ whole genome shotgun (WGS) entry which is preliminary data.</text>
</comment>
<evidence type="ECO:0000256" key="1">
    <source>
        <dbReference type="SAM" id="MobiDB-lite"/>
    </source>
</evidence>
<keyword evidence="2" id="KW-0812">Transmembrane</keyword>
<reference evidence="4 5" key="1">
    <citation type="submission" date="2022-11" db="EMBL/GenBank/DDBJ databases">
        <title>Draft genome sequence of Saccharopolyspora sp. WRP15-2 isolated from rhizosphere soils of wild rice in Thailand.</title>
        <authorList>
            <person name="Duangmal K."/>
            <person name="Kammanee S."/>
            <person name="Muangham S."/>
        </authorList>
    </citation>
    <scope>NUCLEOTIDE SEQUENCE [LARGE SCALE GENOMIC DNA]</scope>
    <source>
        <strain evidence="4 5">WRP15-2</strain>
    </source>
</reference>
<evidence type="ECO:0000256" key="2">
    <source>
        <dbReference type="SAM" id="Phobius"/>
    </source>
</evidence>
<keyword evidence="3" id="KW-0732">Signal</keyword>
<dbReference type="Proteomes" id="UP001210380">
    <property type="component" value="Unassembled WGS sequence"/>
</dbReference>
<feature type="transmembrane region" description="Helical" evidence="2">
    <location>
        <begin position="432"/>
        <end position="455"/>
    </location>
</feature>
<protein>
    <submittedName>
        <fullName evidence="4">Uncharacterized protein</fullName>
    </submittedName>
</protein>
<keyword evidence="2" id="KW-0472">Membrane</keyword>
<feature type="chain" id="PRO_5045997044" evidence="3">
    <location>
        <begin position="28"/>
        <end position="460"/>
    </location>
</feature>
<dbReference type="RefSeq" id="WP_270947399.1">
    <property type="nucleotide sequence ID" value="NZ_JAQGLA010000005.1"/>
</dbReference>
<keyword evidence="2" id="KW-1133">Transmembrane helix</keyword>
<proteinExistence type="predicted"/>